<evidence type="ECO:0000313" key="3">
    <source>
        <dbReference type="Proteomes" id="UP001488805"/>
    </source>
</evidence>
<dbReference type="Proteomes" id="UP001488805">
    <property type="component" value="Unassembled WGS sequence"/>
</dbReference>
<dbReference type="AlphaFoldDB" id="A0AAW1EJI9"/>
<comment type="caution">
    <text evidence="2">The sequence shown here is derived from an EMBL/GenBank/DDBJ whole genome shotgun (WGS) entry which is preliminary data.</text>
</comment>
<accession>A0AAW1EJI9</accession>
<keyword evidence="3" id="KW-1185">Reference proteome</keyword>
<name>A0AAW1EJI9_ZOAVI</name>
<protein>
    <submittedName>
        <fullName evidence="2">Uncharacterized protein</fullName>
    </submittedName>
</protein>
<evidence type="ECO:0000256" key="1">
    <source>
        <dbReference type="SAM" id="MobiDB-lite"/>
    </source>
</evidence>
<gene>
    <name evidence="2" type="ORF">VZT92_018666</name>
</gene>
<evidence type="ECO:0000313" key="2">
    <source>
        <dbReference type="EMBL" id="KAK9522187.1"/>
    </source>
</evidence>
<sequence length="83" mass="9085">MTPERSKIATEHVVQMLGDEYDSRVVFKGRSAPPPPPPQCHRAPQTPGSSKTDIAWKTLQATSAAEVQATDDTRGRWENGPTI</sequence>
<proteinExistence type="predicted"/>
<reference evidence="2 3" key="1">
    <citation type="journal article" date="2024" name="Genome Biol. Evol.">
        <title>Chromosome-level genome assembly of the viviparous eelpout Zoarces viviparus.</title>
        <authorList>
            <person name="Fuhrmann N."/>
            <person name="Brasseur M.V."/>
            <person name="Bakowski C.E."/>
            <person name="Podsiadlowski L."/>
            <person name="Prost S."/>
            <person name="Krehenwinkel H."/>
            <person name="Mayer C."/>
        </authorList>
    </citation>
    <scope>NUCLEOTIDE SEQUENCE [LARGE SCALE GENOMIC DNA]</scope>
    <source>
        <strain evidence="2">NO-MEL_2022_Ind0_liver</strain>
    </source>
</reference>
<organism evidence="2 3">
    <name type="scientific">Zoarces viviparus</name>
    <name type="common">Viviparous eelpout</name>
    <name type="synonym">Blennius viviparus</name>
    <dbReference type="NCBI Taxonomy" id="48416"/>
    <lineage>
        <taxon>Eukaryota</taxon>
        <taxon>Metazoa</taxon>
        <taxon>Chordata</taxon>
        <taxon>Craniata</taxon>
        <taxon>Vertebrata</taxon>
        <taxon>Euteleostomi</taxon>
        <taxon>Actinopterygii</taxon>
        <taxon>Neopterygii</taxon>
        <taxon>Teleostei</taxon>
        <taxon>Neoteleostei</taxon>
        <taxon>Acanthomorphata</taxon>
        <taxon>Eupercaria</taxon>
        <taxon>Perciformes</taxon>
        <taxon>Cottioidei</taxon>
        <taxon>Zoarcales</taxon>
        <taxon>Zoarcidae</taxon>
        <taxon>Zoarcinae</taxon>
        <taxon>Zoarces</taxon>
    </lineage>
</organism>
<dbReference type="EMBL" id="JBCEZU010000221">
    <property type="protein sequence ID" value="KAK9522187.1"/>
    <property type="molecule type" value="Genomic_DNA"/>
</dbReference>
<feature type="region of interest" description="Disordered" evidence="1">
    <location>
        <begin position="27"/>
        <end position="83"/>
    </location>
</feature>